<feature type="transmembrane region" description="Helical" evidence="7">
    <location>
        <begin position="160"/>
        <end position="182"/>
    </location>
</feature>
<name>A0AAD7ECG7_9AGAR</name>
<dbReference type="Proteomes" id="UP001218218">
    <property type="component" value="Unassembled WGS sequence"/>
</dbReference>
<dbReference type="InterPro" id="IPR011701">
    <property type="entry name" value="MFS"/>
</dbReference>
<keyword evidence="4 7" id="KW-1133">Transmembrane helix</keyword>
<dbReference type="Gene3D" id="1.20.1720.10">
    <property type="entry name" value="Multidrug resistance protein D"/>
    <property type="match status" value="1"/>
</dbReference>
<dbReference type="PANTHER" id="PTHR23501">
    <property type="entry name" value="MAJOR FACILITATOR SUPERFAMILY"/>
    <property type="match status" value="1"/>
</dbReference>
<dbReference type="Pfam" id="PF07690">
    <property type="entry name" value="MFS_1"/>
    <property type="match status" value="1"/>
</dbReference>
<dbReference type="InterPro" id="IPR020846">
    <property type="entry name" value="MFS_dom"/>
</dbReference>
<feature type="transmembrane region" description="Helical" evidence="7">
    <location>
        <begin position="260"/>
        <end position="279"/>
    </location>
</feature>
<dbReference type="GO" id="GO:0005886">
    <property type="term" value="C:plasma membrane"/>
    <property type="evidence" value="ECO:0007669"/>
    <property type="project" value="TreeGrafter"/>
</dbReference>
<feature type="transmembrane region" description="Helical" evidence="7">
    <location>
        <begin position="230"/>
        <end position="248"/>
    </location>
</feature>
<dbReference type="GO" id="GO:0012505">
    <property type="term" value="C:endomembrane system"/>
    <property type="evidence" value="ECO:0007669"/>
    <property type="project" value="UniProtKB-SubCell"/>
</dbReference>
<sequence length="521" mass="56515">MTAFPTERDPLIDKSNAKTTQPQKYPGPLEISKSNRYGILAGVWMATFLSNLTIALQVIPKISSEFQKSHQASWLGTAYLLTTCTFTPLYGRLCNVMGRKGANHTAICFAAVGTIACGLSRNMEQLVAARFIAGIGGSGLFTTSSIIVSDMYTLRDRALVQGAASCFIGLGMGLGGFFGGVISDSLGWRTAFLLQAPLYLTSFSLTSYNLRYVTPGKSNGAKGVLKRIDYFGSLTLLISIGSLLLFLSMRYNETLPWSNAWVFTPLAMTCIFSVLFVIVEVFVASDPVLSPTMMRQKIPLLVGASNFLSATCNFSITYFFPMWFQVVTLESASTAGLHLTPNSISMASGSVFAGWMMHRMGRYKAISLILGIFPFIGAVLISTMREDAGPLQSWLSIVPLGFGNSAVLQTNLIALLAHLPESQMAIGTGFAQLFRGIGQVGGVAFASALFQARLETELRERLRTPNAEELILKIRRSSDFIRTLPPAEQRAARDSYAVGLKTVYVMAACATLLAYIARLPV</sequence>
<feature type="transmembrane region" description="Helical" evidence="7">
    <location>
        <begin position="127"/>
        <end position="148"/>
    </location>
</feature>
<feature type="transmembrane region" description="Helical" evidence="7">
    <location>
        <begin position="300"/>
        <end position="320"/>
    </location>
</feature>
<feature type="transmembrane region" description="Helical" evidence="7">
    <location>
        <begin position="37"/>
        <end position="59"/>
    </location>
</feature>
<feature type="non-terminal residue" evidence="9">
    <location>
        <position position="521"/>
    </location>
</feature>
<evidence type="ECO:0000256" key="3">
    <source>
        <dbReference type="ARBA" id="ARBA00022692"/>
    </source>
</evidence>
<evidence type="ECO:0000256" key="4">
    <source>
        <dbReference type="ARBA" id="ARBA00022989"/>
    </source>
</evidence>
<evidence type="ECO:0000256" key="7">
    <source>
        <dbReference type="SAM" id="Phobius"/>
    </source>
</evidence>
<evidence type="ECO:0000313" key="10">
    <source>
        <dbReference type="Proteomes" id="UP001218218"/>
    </source>
</evidence>
<evidence type="ECO:0000256" key="2">
    <source>
        <dbReference type="ARBA" id="ARBA00022448"/>
    </source>
</evidence>
<dbReference type="SUPFAM" id="SSF103473">
    <property type="entry name" value="MFS general substrate transporter"/>
    <property type="match status" value="1"/>
</dbReference>
<dbReference type="PANTHER" id="PTHR23501:SF191">
    <property type="entry name" value="VACUOLAR BASIC AMINO ACID TRANSPORTER 4"/>
    <property type="match status" value="1"/>
</dbReference>
<dbReference type="InterPro" id="IPR036259">
    <property type="entry name" value="MFS_trans_sf"/>
</dbReference>
<accession>A0AAD7ECG7</accession>
<dbReference type="EMBL" id="JARIHO010000078">
    <property type="protein sequence ID" value="KAJ7310599.1"/>
    <property type="molecule type" value="Genomic_DNA"/>
</dbReference>
<feature type="compositionally biased region" description="Basic and acidic residues" evidence="6">
    <location>
        <begin position="1"/>
        <end position="16"/>
    </location>
</feature>
<comment type="caution">
    <text evidence="9">The sequence shown here is derived from an EMBL/GenBank/DDBJ whole genome shotgun (WGS) entry which is preliminary data.</text>
</comment>
<feature type="transmembrane region" description="Helical" evidence="7">
    <location>
        <begin position="394"/>
        <end position="417"/>
    </location>
</feature>
<evidence type="ECO:0000259" key="8">
    <source>
        <dbReference type="PROSITE" id="PS50850"/>
    </source>
</evidence>
<feature type="transmembrane region" description="Helical" evidence="7">
    <location>
        <begin position="71"/>
        <end position="90"/>
    </location>
</feature>
<protein>
    <submittedName>
        <fullName evidence="9">Vacuolar amino acid permease</fullName>
    </submittedName>
</protein>
<evidence type="ECO:0000256" key="5">
    <source>
        <dbReference type="ARBA" id="ARBA00023136"/>
    </source>
</evidence>
<keyword evidence="5 7" id="KW-0472">Membrane</keyword>
<keyword evidence="3 7" id="KW-0812">Transmembrane</keyword>
<dbReference type="GO" id="GO:0000329">
    <property type="term" value="C:fungal-type vacuole membrane"/>
    <property type="evidence" value="ECO:0007669"/>
    <property type="project" value="TreeGrafter"/>
</dbReference>
<dbReference type="AlphaFoldDB" id="A0AAD7ECG7"/>
<dbReference type="PROSITE" id="PS50850">
    <property type="entry name" value="MFS"/>
    <property type="match status" value="1"/>
</dbReference>
<feature type="domain" description="Major facilitator superfamily (MFS) profile" evidence="8">
    <location>
        <begin position="36"/>
        <end position="521"/>
    </location>
</feature>
<feature type="region of interest" description="Disordered" evidence="6">
    <location>
        <begin position="1"/>
        <end position="25"/>
    </location>
</feature>
<dbReference type="Gene3D" id="1.20.1250.20">
    <property type="entry name" value="MFS general substrate transporter like domains"/>
    <property type="match status" value="1"/>
</dbReference>
<evidence type="ECO:0000256" key="6">
    <source>
        <dbReference type="SAM" id="MobiDB-lite"/>
    </source>
</evidence>
<evidence type="ECO:0000313" key="9">
    <source>
        <dbReference type="EMBL" id="KAJ7310599.1"/>
    </source>
</evidence>
<reference evidence="9" key="1">
    <citation type="submission" date="2023-03" db="EMBL/GenBank/DDBJ databases">
        <title>Massive genome expansion in bonnet fungi (Mycena s.s.) driven by repeated elements and novel gene families across ecological guilds.</title>
        <authorList>
            <consortium name="Lawrence Berkeley National Laboratory"/>
            <person name="Harder C.B."/>
            <person name="Miyauchi S."/>
            <person name="Viragh M."/>
            <person name="Kuo A."/>
            <person name="Thoen E."/>
            <person name="Andreopoulos B."/>
            <person name="Lu D."/>
            <person name="Skrede I."/>
            <person name="Drula E."/>
            <person name="Henrissat B."/>
            <person name="Morin E."/>
            <person name="Kohler A."/>
            <person name="Barry K."/>
            <person name="LaButti K."/>
            <person name="Morin E."/>
            <person name="Salamov A."/>
            <person name="Lipzen A."/>
            <person name="Mereny Z."/>
            <person name="Hegedus B."/>
            <person name="Baldrian P."/>
            <person name="Stursova M."/>
            <person name="Weitz H."/>
            <person name="Taylor A."/>
            <person name="Grigoriev I.V."/>
            <person name="Nagy L.G."/>
            <person name="Martin F."/>
            <person name="Kauserud H."/>
        </authorList>
    </citation>
    <scope>NUCLEOTIDE SEQUENCE</scope>
    <source>
        <strain evidence="9">CBHHK002</strain>
    </source>
</reference>
<comment type="subcellular location">
    <subcellularLocation>
        <location evidence="1">Endomembrane system</location>
        <topology evidence="1">Multi-pass membrane protein</topology>
    </subcellularLocation>
</comment>
<keyword evidence="2" id="KW-0813">Transport</keyword>
<gene>
    <name evidence="9" type="ORF">DFH08DRAFT_1046300</name>
</gene>
<keyword evidence="10" id="KW-1185">Reference proteome</keyword>
<proteinExistence type="predicted"/>
<evidence type="ECO:0000256" key="1">
    <source>
        <dbReference type="ARBA" id="ARBA00004127"/>
    </source>
</evidence>
<feature type="transmembrane region" description="Helical" evidence="7">
    <location>
        <begin position="188"/>
        <end position="210"/>
    </location>
</feature>
<organism evidence="9 10">
    <name type="scientific">Mycena albidolilacea</name>
    <dbReference type="NCBI Taxonomy" id="1033008"/>
    <lineage>
        <taxon>Eukaryota</taxon>
        <taxon>Fungi</taxon>
        <taxon>Dikarya</taxon>
        <taxon>Basidiomycota</taxon>
        <taxon>Agaricomycotina</taxon>
        <taxon>Agaricomycetes</taxon>
        <taxon>Agaricomycetidae</taxon>
        <taxon>Agaricales</taxon>
        <taxon>Marasmiineae</taxon>
        <taxon>Mycenaceae</taxon>
        <taxon>Mycena</taxon>
    </lineage>
</organism>
<feature type="transmembrane region" description="Helical" evidence="7">
    <location>
        <begin position="365"/>
        <end position="382"/>
    </location>
</feature>
<dbReference type="GO" id="GO:0015174">
    <property type="term" value="F:basic amino acid transmembrane transporter activity"/>
    <property type="evidence" value="ECO:0007669"/>
    <property type="project" value="TreeGrafter"/>
</dbReference>
<feature type="transmembrane region" description="Helical" evidence="7">
    <location>
        <begin position="498"/>
        <end position="517"/>
    </location>
</feature>